<evidence type="ECO:0000313" key="1">
    <source>
        <dbReference type="EMBL" id="EBX5840851.1"/>
    </source>
</evidence>
<sequence length="336" mass="37989">MPTNEEISLPLSKPKQVTLRAFEIKNPNLSKTSSNAKASLTSKLAQVKLAKERCMVLNPEDPNQERDVLSYFKESPISNSVFCTMLRITSDKDVQHITDTLFEKEVFSMDDIETAHIDASAICKNHYYFSMTDEYLVTNLPLNKTIARLQTYLSWFTNNDLLEFTPLISAKGQTKLSDLKAIIVRDPEPLSGQEMSVVQNSNATNVPATTEGKKSIKLTQKVLDIIRSSMSDTEQLNDIALSQMISAELLIKFKKPRKMTDDEYKKALGAYLKPVSDLDNISFKRKDNKTEVKGKDLLLTKRVSIETTQSGKLVEHQLLQEMSKFLVELRNDKTIG</sequence>
<dbReference type="AlphaFoldDB" id="A0A3U3EVR5"/>
<accession>A0A3U3EVR5</accession>
<evidence type="ECO:0000313" key="3">
    <source>
        <dbReference type="EMBL" id="EDH6307774.1"/>
    </source>
</evidence>
<dbReference type="EMBL" id="AAKODI010000001">
    <property type="protein sequence ID" value="ECT8690948.1"/>
    <property type="molecule type" value="Genomic_DNA"/>
</dbReference>
<evidence type="ECO:0000313" key="2">
    <source>
        <dbReference type="EMBL" id="ECT8690948.1"/>
    </source>
</evidence>
<reference evidence="1" key="2">
    <citation type="submission" date="2018-07" db="EMBL/GenBank/DDBJ databases">
        <authorList>
            <person name="Ashton P.M."/>
            <person name="Dallman T."/>
            <person name="Nair S."/>
            <person name="De Pinna E."/>
            <person name="Peters T."/>
            <person name="Grant K."/>
        </authorList>
    </citation>
    <scope>NUCLEOTIDE SEQUENCE</scope>
    <source>
        <strain evidence="3">359277</strain>
        <strain evidence="1">419049</strain>
    </source>
</reference>
<protein>
    <submittedName>
        <fullName evidence="1">Uncharacterized protein</fullName>
    </submittedName>
</protein>
<proteinExistence type="predicted"/>
<dbReference type="EMBL" id="AAHLRQ010000008">
    <property type="protein sequence ID" value="EBX5840851.1"/>
    <property type="molecule type" value="Genomic_DNA"/>
</dbReference>
<reference evidence="2" key="1">
    <citation type="submission" date="2018-07" db="EMBL/GenBank/DDBJ databases">
        <authorList>
            <consortium name="PulseNet: The National Subtyping Network for Foodborne Disease Surveillance"/>
            <person name="Tarr C.L."/>
            <person name="Trees E."/>
            <person name="Katz L.S."/>
            <person name="Carleton-Romer H.A."/>
            <person name="Stroika S."/>
            <person name="Kucerova Z."/>
            <person name="Roache K.F."/>
            <person name="Sabol A.L."/>
            <person name="Besser J."/>
            <person name="Gerner-Smidt P."/>
        </authorList>
    </citation>
    <scope>NUCLEOTIDE SEQUENCE</scope>
    <source>
        <strain evidence="2">PNUSAS009630</strain>
    </source>
</reference>
<name>A0A3U3EVR5_SALET</name>
<comment type="caution">
    <text evidence="1">The sequence shown here is derived from an EMBL/GenBank/DDBJ whole genome shotgun (WGS) entry which is preliminary data.</text>
</comment>
<gene>
    <name evidence="2" type="ORF">B6B66_00985</name>
    <name evidence="3" type="ORF">CB367_07645</name>
    <name evidence="1" type="ORF">DSR79_11090</name>
</gene>
<organism evidence="1">
    <name type="scientific">Salmonella enterica subsp. enterica serovar Stanley</name>
    <dbReference type="NCBI Taxonomy" id="192953"/>
    <lineage>
        <taxon>Bacteria</taxon>
        <taxon>Pseudomonadati</taxon>
        <taxon>Pseudomonadota</taxon>
        <taxon>Gammaproteobacteria</taxon>
        <taxon>Enterobacterales</taxon>
        <taxon>Enterobacteriaceae</taxon>
        <taxon>Salmonella</taxon>
    </lineage>
</organism>
<dbReference type="EMBL" id="AAMIGS010000004">
    <property type="protein sequence ID" value="EDH6307774.1"/>
    <property type="molecule type" value="Genomic_DNA"/>
</dbReference>